<dbReference type="EMBL" id="MG603697">
    <property type="protein sequence ID" value="AUG88460.1"/>
    <property type="molecule type" value="Genomic_DNA"/>
</dbReference>
<keyword evidence="2" id="KW-1185">Reference proteome</keyword>
<accession>A0A2H5BQ48</accession>
<name>A0A2H5BQ48_9CAUD</name>
<sequence>MGLKTCKVCESTLHIGTTTPFGKKVLVSEHRCTESACRNPQVAACLLQAWKTYSSRARHVKPFSGGNIFRHDDYQFNVHDNGKVVVISLTDGKTVVVKEGK</sequence>
<proteinExistence type="predicted"/>
<evidence type="ECO:0000313" key="1">
    <source>
        <dbReference type="EMBL" id="AUG88460.1"/>
    </source>
</evidence>
<organism evidence="1 2">
    <name type="scientific">Vibrio phage Vp_R1</name>
    <dbReference type="NCBI Taxonomy" id="2059867"/>
    <lineage>
        <taxon>Viruses</taxon>
        <taxon>Duplodnaviria</taxon>
        <taxon>Heunggongvirae</taxon>
        <taxon>Uroviricota</taxon>
        <taxon>Caudoviricetes</taxon>
        <taxon>Grimontviridae</taxon>
        <taxon>Dalianvirus</taxon>
        <taxon>Dalianvirus R1</taxon>
    </lineage>
</organism>
<evidence type="ECO:0000313" key="2">
    <source>
        <dbReference type="Proteomes" id="UP000240283"/>
    </source>
</evidence>
<dbReference type="Proteomes" id="UP000240283">
    <property type="component" value="Segment"/>
</dbReference>
<reference evidence="1 2" key="1">
    <citation type="submission" date="2017-12" db="EMBL/GenBank/DDBJ databases">
        <title>Genomic analysis of a novel phage Vp_R1 lytic to Vibrio parahaemolyticus.</title>
        <authorList>
            <person name="Ren H."/>
            <person name="Li Z."/>
        </authorList>
    </citation>
    <scope>NUCLEOTIDE SEQUENCE [LARGE SCALE GENOMIC DNA]</scope>
</reference>
<gene>
    <name evidence="1" type="ORF">VPR_096</name>
</gene>
<protein>
    <submittedName>
        <fullName evidence="1">Uncharacterized protein</fullName>
    </submittedName>
</protein>